<dbReference type="Proteomes" id="UP000007799">
    <property type="component" value="Unassembled WGS sequence"/>
</dbReference>
<keyword evidence="9" id="KW-1185">Reference proteome</keyword>
<sequence>MDLRRTPAEEKLRVCKLYFYVGFAFLPWLWLVNAVWFARESRQMPELRKYVIWSAVGAVIYFAALIAWAVIFQDKRSEWGAFGDRLSVVIPKGRA</sequence>
<dbReference type="Pfam" id="PF10251">
    <property type="entry name" value="PEN-2"/>
    <property type="match status" value="1"/>
</dbReference>
<evidence type="ECO:0000256" key="6">
    <source>
        <dbReference type="ARBA" id="ARBA00023136"/>
    </source>
</evidence>
<dbReference type="eggNOG" id="KOG3402">
    <property type="taxonomic scope" value="Eukaryota"/>
</dbReference>
<dbReference type="GeneID" id="16068482"/>
<dbReference type="OrthoDB" id="524898at2759"/>
<name>F2USH7_SALR5</name>
<organism evidence="9">
    <name type="scientific">Salpingoeca rosetta (strain ATCC 50818 / BSB-021)</name>
    <dbReference type="NCBI Taxonomy" id="946362"/>
    <lineage>
        <taxon>Eukaryota</taxon>
        <taxon>Choanoflagellata</taxon>
        <taxon>Craspedida</taxon>
        <taxon>Salpingoecidae</taxon>
        <taxon>Salpingoeca</taxon>
    </lineage>
</organism>
<dbReference type="GO" id="GO:0070765">
    <property type="term" value="C:gamma-secretase complex"/>
    <property type="evidence" value="ECO:0007669"/>
    <property type="project" value="TreeGrafter"/>
</dbReference>
<proteinExistence type="inferred from homology"/>
<evidence type="ECO:0000256" key="3">
    <source>
        <dbReference type="ARBA" id="ARBA00022692"/>
    </source>
</evidence>
<dbReference type="KEGG" id="sre:PTSG_11031"/>
<evidence type="ECO:0000256" key="1">
    <source>
        <dbReference type="ARBA" id="ARBA00004141"/>
    </source>
</evidence>
<keyword evidence="4" id="KW-0914">Notch signaling pathway</keyword>
<dbReference type="FunCoup" id="F2USH7">
    <property type="interactions" value="571"/>
</dbReference>
<keyword evidence="6 7" id="KW-0472">Membrane</keyword>
<comment type="subcellular location">
    <subcellularLocation>
        <location evidence="1">Membrane</location>
        <topology evidence="1">Multi-pass membrane protein</topology>
    </subcellularLocation>
</comment>
<dbReference type="PANTHER" id="PTHR16318">
    <property type="entry name" value="GAMMA-SECRETASE SUBUNIT PEN-2"/>
    <property type="match status" value="1"/>
</dbReference>
<reference evidence="8" key="1">
    <citation type="submission" date="2009-08" db="EMBL/GenBank/DDBJ databases">
        <title>Annotation of Salpingoeca rosetta.</title>
        <authorList>
            <consortium name="The Broad Institute Genome Sequencing Platform"/>
            <person name="Russ C."/>
            <person name="Cuomo C."/>
            <person name="Burger G."/>
            <person name="Gray M.W."/>
            <person name="Holland P.W.H."/>
            <person name="King N."/>
            <person name="Lang F.B.F."/>
            <person name="Roger A.J."/>
            <person name="Ruiz-Trillo I."/>
            <person name="Young S.K."/>
            <person name="Zeng Q."/>
            <person name="Gargeya S."/>
            <person name="Alvarado L."/>
            <person name="Berlin A."/>
            <person name="Chapman S.B."/>
            <person name="Chen Z."/>
            <person name="Freedman E."/>
            <person name="Gellesch M."/>
            <person name="Goldberg J."/>
            <person name="Griggs A."/>
            <person name="Gujja S."/>
            <person name="Heilman E."/>
            <person name="Heiman D."/>
            <person name="Howarth C."/>
            <person name="Mehta T."/>
            <person name="Neiman D."/>
            <person name="Pearson M."/>
            <person name="Roberts A."/>
            <person name="Saif S."/>
            <person name="Shea T."/>
            <person name="Shenoy N."/>
            <person name="Sisk P."/>
            <person name="Stolte C."/>
            <person name="Sykes S."/>
            <person name="White J."/>
            <person name="Yandava C."/>
            <person name="Haas B."/>
            <person name="Nusbaum C."/>
            <person name="Birren B."/>
        </authorList>
    </citation>
    <scope>NUCLEOTIDE SEQUENCE [LARGE SCALE GENOMIC DNA]</scope>
    <source>
        <strain evidence="8">ATCC 50818</strain>
    </source>
</reference>
<comment type="similarity">
    <text evidence="2">Belongs to the PEN-2 family.</text>
</comment>
<evidence type="ECO:0000313" key="8">
    <source>
        <dbReference type="EMBL" id="EGD81086.1"/>
    </source>
</evidence>
<dbReference type="STRING" id="946362.F2USH7"/>
<evidence type="ECO:0000256" key="2">
    <source>
        <dbReference type="ARBA" id="ARBA00009607"/>
    </source>
</evidence>
<dbReference type="OMA" id="KLYLCKW"/>
<feature type="transmembrane region" description="Helical" evidence="7">
    <location>
        <begin position="50"/>
        <end position="71"/>
    </location>
</feature>
<evidence type="ECO:0000256" key="5">
    <source>
        <dbReference type="ARBA" id="ARBA00022989"/>
    </source>
</evidence>
<dbReference type="PANTHER" id="PTHR16318:SF0">
    <property type="entry name" value="GAMMA-SECRETASE SUBUNIT PEN-2"/>
    <property type="match status" value="1"/>
</dbReference>
<protein>
    <recommendedName>
        <fullName evidence="10">Gamma-secretase subunit PEN-2</fullName>
    </recommendedName>
</protein>
<evidence type="ECO:0008006" key="10">
    <source>
        <dbReference type="Google" id="ProtNLM"/>
    </source>
</evidence>
<dbReference type="InParanoid" id="F2USH7"/>
<keyword evidence="3 7" id="KW-0812">Transmembrane</keyword>
<accession>F2USH7</accession>
<keyword evidence="5 7" id="KW-1133">Transmembrane helix</keyword>
<dbReference type="InterPro" id="IPR019379">
    <property type="entry name" value="Gamma_Secretase_Asp_P_PEN2"/>
</dbReference>
<evidence type="ECO:0000313" key="9">
    <source>
        <dbReference type="Proteomes" id="UP000007799"/>
    </source>
</evidence>
<dbReference type="GO" id="GO:0007219">
    <property type="term" value="P:Notch signaling pathway"/>
    <property type="evidence" value="ECO:0007669"/>
    <property type="project" value="UniProtKB-KW"/>
</dbReference>
<feature type="transmembrane region" description="Helical" evidence="7">
    <location>
        <begin position="17"/>
        <end position="38"/>
    </location>
</feature>
<evidence type="ECO:0000256" key="7">
    <source>
        <dbReference type="SAM" id="Phobius"/>
    </source>
</evidence>
<dbReference type="EMBL" id="GL832994">
    <property type="protein sequence ID" value="EGD81086.1"/>
    <property type="molecule type" value="Genomic_DNA"/>
</dbReference>
<evidence type="ECO:0000256" key="4">
    <source>
        <dbReference type="ARBA" id="ARBA00022976"/>
    </source>
</evidence>
<dbReference type="AlphaFoldDB" id="F2USH7"/>
<dbReference type="RefSeq" id="XP_004987955.1">
    <property type="nucleotide sequence ID" value="XM_004987898.1"/>
</dbReference>
<gene>
    <name evidence="8" type="ORF">PTSG_11031</name>
</gene>